<comment type="caution">
    <text evidence="3">The sequence shown here is derived from an EMBL/GenBank/DDBJ whole genome shotgun (WGS) entry which is preliminary data.</text>
</comment>
<proteinExistence type="predicted"/>
<dbReference type="OrthoDB" id="10349106at2759"/>
<sequence length="300" mass="31743">MSHLVPRSGQSASCDPAITKAAVNAGGSRNIFTNEEIGLLGQIGNSADIRQKRISAWNKIAEEFNDQAAELPTGYSGHRRTGEQLERKFQATRSKAKADAVAGKSSMSTTGGGRLGVEKSLNVYAMNFSQEELYGVGDDIFGTVTASASDGLRAAPHNPSAGTHPDAAIDLQGTQNDELDASVEEADAGNAHQCTSSSQHSPSVSPPTCPSATPQMKRMVKDGSTGSQGNGFALKRARQVNSSGSRTTPQPKKQAVKSTEQSLMAAELELIDLRKTKMRLQVALLKSQLQERGIACDVDD</sequence>
<evidence type="ECO:0000313" key="4">
    <source>
        <dbReference type="EMBL" id="KAF4737509.1"/>
    </source>
</evidence>
<evidence type="ECO:0000313" key="7">
    <source>
        <dbReference type="Proteomes" id="UP000574390"/>
    </source>
</evidence>
<organism evidence="3 7">
    <name type="scientific">Perkinsus olseni</name>
    <name type="common">Perkinsus atlanticus</name>
    <dbReference type="NCBI Taxonomy" id="32597"/>
    <lineage>
        <taxon>Eukaryota</taxon>
        <taxon>Sar</taxon>
        <taxon>Alveolata</taxon>
        <taxon>Perkinsozoa</taxon>
        <taxon>Perkinsea</taxon>
        <taxon>Perkinsida</taxon>
        <taxon>Perkinsidae</taxon>
        <taxon>Perkinsus</taxon>
    </lineage>
</organism>
<gene>
    <name evidence="2" type="ORF">FOZ60_001293</name>
    <name evidence="3" type="ORF">FOZ62_011151</name>
    <name evidence="4" type="ORF">FOZ63_022897</name>
</gene>
<dbReference type="Proteomes" id="UP000553632">
    <property type="component" value="Unassembled WGS sequence"/>
</dbReference>
<dbReference type="Proteomes" id="UP000574390">
    <property type="component" value="Unassembled WGS sequence"/>
</dbReference>
<name>A0A7J6RYJ0_PEROL</name>
<dbReference type="AlphaFoldDB" id="A0A7J6RYJ0"/>
<dbReference type="EMBL" id="JABANO010015068">
    <property type="protein sequence ID" value="KAF4737509.1"/>
    <property type="molecule type" value="Genomic_DNA"/>
</dbReference>
<evidence type="ECO:0000313" key="6">
    <source>
        <dbReference type="Proteomes" id="UP000553632"/>
    </source>
</evidence>
<dbReference type="EMBL" id="JABANP010001181">
    <property type="protein sequence ID" value="KAF4674253.1"/>
    <property type="molecule type" value="Genomic_DNA"/>
</dbReference>
<dbReference type="EMBL" id="JABANM010018957">
    <property type="protein sequence ID" value="KAF4725262.1"/>
    <property type="molecule type" value="Genomic_DNA"/>
</dbReference>
<reference evidence="5 6" key="1">
    <citation type="submission" date="2020-04" db="EMBL/GenBank/DDBJ databases">
        <title>Perkinsus olseni comparative genomics.</title>
        <authorList>
            <person name="Bogema D.R."/>
        </authorList>
    </citation>
    <scope>NUCLEOTIDE SEQUENCE [LARGE SCALE GENOMIC DNA]</scope>
    <source>
        <strain evidence="2">00978-12</strain>
        <strain evidence="3">ATCC PRA-205</strain>
        <strain evidence="4 6">ATCC PRA-207</strain>
    </source>
</reference>
<dbReference type="Proteomes" id="UP000541610">
    <property type="component" value="Unassembled WGS sequence"/>
</dbReference>
<evidence type="ECO:0000313" key="2">
    <source>
        <dbReference type="EMBL" id="KAF4674253.1"/>
    </source>
</evidence>
<feature type="compositionally biased region" description="Polar residues" evidence="1">
    <location>
        <begin position="239"/>
        <end position="259"/>
    </location>
</feature>
<protein>
    <submittedName>
        <fullName evidence="3">Uncharacterized protein</fullName>
    </submittedName>
</protein>
<keyword evidence="6" id="KW-1185">Reference proteome</keyword>
<evidence type="ECO:0000313" key="5">
    <source>
        <dbReference type="Proteomes" id="UP000541610"/>
    </source>
</evidence>
<evidence type="ECO:0000313" key="3">
    <source>
        <dbReference type="EMBL" id="KAF4725262.1"/>
    </source>
</evidence>
<feature type="region of interest" description="Disordered" evidence="1">
    <location>
        <begin position="186"/>
        <end position="259"/>
    </location>
</feature>
<accession>A0A7J6RYJ0</accession>
<evidence type="ECO:0000256" key="1">
    <source>
        <dbReference type="SAM" id="MobiDB-lite"/>
    </source>
</evidence>